<accession>A0A843TWS5</accession>
<dbReference type="EMBL" id="NMUH01000215">
    <property type="protein sequence ID" value="MQL74576.1"/>
    <property type="molecule type" value="Genomic_DNA"/>
</dbReference>
<comment type="caution">
    <text evidence="1">The sequence shown here is derived from an EMBL/GenBank/DDBJ whole genome shotgun (WGS) entry which is preliminary data.</text>
</comment>
<dbReference type="Proteomes" id="UP000652761">
    <property type="component" value="Unassembled WGS sequence"/>
</dbReference>
<gene>
    <name evidence="1" type="ORF">Taro_006944</name>
</gene>
<sequence length="68" mass="7691">MELFKMVVQMNFKLRLDRQFGSVDRLGSISEASKWPDATVILVTPCLCVAFLSLPVNRMRQSSVALVF</sequence>
<reference evidence="1" key="1">
    <citation type="submission" date="2017-07" db="EMBL/GenBank/DDBJ databases">
        <title>Taro Niue Genome Assembly and Annotation.</title>
        <authorList>
            <person name="Atibalentja N."/>
            <person name="Keating K."/>
            <person name="Fields C.J."/>
        </authorList>
    </citation>
    <scope>NUCLEOTIDE SEQUENCE</scope>
    <source>
        <strain evidence="1">Niue_2</strain>
        <tissue evidence="1">Leaf</tissue>
    </source>
</reference>
<dbReference type="AlphaFoldDB" id="A0A843TWS5"/>
<evidence type="ECO:0000313" key="2">
    <source>
        <dbReference type="Proteomes" id="UP000652761"/>
    </source>
</evidence>
<organism evidence="1 2">
    <name type="scientific">Colocasia esculenta</name>
    <name type="common">Wild taro</name>
    <name type="synonym">Arum esculentum</name>
    <dbReference type="NCBI Taxonomy" id="4460"/>
    <lineage>
        <taxon>Eukaryota</taxon>
        <taxon>Viridiplantae</taxon>
        <taxon>Streptophyta</taxon>
        <taxon>Embryophyta</taxon>
        <taxon>Tracheophyta</taxon>
        <taxon>Spermatophyta</taxon>
        <taxon>Magnoliopsida</taxon>
        <taxon>Liliopsida</taxon>
        <taxon>Araceae</taxon>
        <taxon>Aroideae</taxon>
        <taxon>Colocasieae</taxon>
        <taxon>Colocasia</taxon>
    </lineage>
</organism>
<protein>
    <submittedName>
        <fullName evidence="1">Uncharacterized protein</fullName>
    </submittedName>
</protein>
<proteinExistence type="predicted"/>
<name>A0A843TWS5_COLES</name>
<evidence type="ECO:0000313" key="1">
    <source>
        <dbReference type="EMBL" id="MQL74576.1"/>
    </source>
</evidence>
<keyword evidence="2" id="KW-1185">Reference proteome</keyword>